<protein>
    <recommendedName>
        <fullName evidence="1">Transposase IS701-like DDE domain-containing protein</fullName>
    </recommendedName>
</protein>
<keyword evidence="3" id="KW-1185">Reference proteome</keyword>
<dbReference type="InterPro" id="IPR039365">
    <property type="entry name" value="IS701-like"/>
</dbReference>
<feature type="domain" description="Transposase IS701-like DDE" evidence="1">
    <location>
        <begin position="31"/>
        <end position="251"/>
    </location>
</feature>
<dbReference type="EMBL" id="JAUSZS010000002">
    <property type="protein sequence ID" value="MDQ0930749.1"/>
    <property type="molecule type" value="Genomic_DNA"/>
</dbReference>
<name>A0ABU0RFK6_9ACTN</name>
<evidence type="ECO:0000313" key="3">
    <source>
        <dbReference type="Proteomes" id="UP001223072"/>
    </source>
</evidence>
<dbReference type="Proteomes" id="UP001223072">
    <property type="component" value="Unassembled WGS sequence"/>
</dbReference>
<reference evidence="2 3" key="1">
    <citation type="submission" date="2023-07" db="EMBL/GenBank/DDBJ databases">
        <title>Comparative genomics of wheat-associated soil bacteria to identify genetic determinants of phenazine resistance.</title>
        <authorList>
            <person name="Mouncey N."/>
        </authorList>
    </citation>
    <scope>NUCLEOTIDE SEQUENCE [LARGE SCALE GENOMIC DNA]</scope>
    <source>
        <strain evidence="2 3">W2I16</strain>
    </source>
</reference>
<organism evidence="2 3">
    <name type="scientific">Streptomyces turgidiscabies</name>
    <dbReference type="NCBI Taxonomy" id="85558"/>
    <lineage>
        <taxon>Bacteria</taxon>
        <taxon>Bacillati</taxon>
        <taxon>Actinomycetota</taxon>
        <taxon>Actinomycetes</taxon>
        <taxon>Kitasatosporales</taxon>
        <taxon>Streptomycetaceae</taxon>
        <taxon>Streptomyces</taxon>
    </lineage>
</organism>
<dbReference type="InterPro" id="IPR038721">
    <property type="entry name" value="IS701-like_DDE_dom"/>
</dbReference>
<comment type="caution">
    <text evidence="2">The sequence shown here is derived from an EMBL/GenBank/DDBJ whole genome shotgun (WGS) entry which is preliminary data.</text>
</comment>
<evidence type="ECO:0000313" key="2">
    <source>
        <dbReference type="EMBL" id="MDQ0930749.1"/>
    </source>
</evidence>
<dbReference type="Pfam" id="PF13546">
    <property type="entry name" value="DDE_5"/>
    <property type="match status" value="1"/>
</dbReference>
<dbReference type="RefSeq" id="WP_307624926.1">
    <property type="nucleotide sequence ID" value="NZ_JAUSZS010000002.1"/>
</dbReference>
<proteinExistence type="predicted"/>
<sequence>MTYVDLAPDLVTRETFSGDSRDVALADVSAQLFSSLPRSDQHQKGIYYLRGLLEAEGRKSIRAIAALFDGVVSEQNLHHFIASSTWDWVPMRRALAEHLVTAVRPQAWVAQLMIIPKSGHQSVGVERHFFPGLGQVLNAQRAIGLWAASEKFSVPFNWRLHLPKNWLKDDLKRSRVAIPYDVGPENLTECVIGACAESILEWDLPVRPLVIDMCEAHPVAIFREFAEWGIPLMVRVGRDVRLTVTDPLLPAIDGCVLPAGRVMDRARDLRRPVSWSGSSRAHLAATVRVALPAGAATSFGDLALLGVADAQGRGRPELWLTNMASAQPAYLVHLSKLTEKIDRDVGQISDRVGIRDFTGRSFGGWHRHVTLASAAHAIMALTGRTH</sequence>
<evidence type="ECO:0000259" key="1">
    <source>
        <dbReference type="Pfam" id="PF13546"/>
    </source>
</evidence>
<dbReference type="PANTHER" id="PTHR33627">
    <property type="entry name" value="TRANSPOSASE"/>
    <property type="match status" value="1"/>
</dbReference>
<gene>
    <name evidence="2" type="ORF">QFZ49_000656</name>
</gene>
<dbReference type="PANTHER" id="PTHR33627:SF1">
    <property type="entry name" value="TRANSPOSASE"/>
    <property type="match status" value="1"/>
</dbReference>
<accession>A0ABU0RFK6</accession>